<dbReference type="OMA" id="FARRAFM"/>
<organism evidence="2 3">
    <name type="scientific">Vitrella brassicaformis (strain CCMP3155)</name>
    <dbReference type="NCBI Taxonomy" id="1169540"/>
    <lineage>
        <taxon>Eukaryota</taxon>
        <taxon>Sar</taxon>
        <taxon>Alveolata</taxon>
        <taxon>Colpodellida</taxon>
        <taxon>Vitrellaceae</taxon>
        <taxon>Vitrella</taxon>
    </lineage>
</organism>
<name>A0A0G4H7I7_VITBC</name>
<reference evidence="2 3" key="1">
    <citation type="submission" date="2014-11" db="EMBL/GenBank/DDBJ databases">
        <authorList>
            <person name="Zhu J."/>
            <person name="Qi W."/>
            <person name="Song R."/>
        </authorList>
    </citation>
    <scope>NUCLEOTIDE SEQUENCE [LARGE SCALE GENOMIC DNA]</scope>
</reference>
<evidence type="ECO:0000313" key="3">
    <source>
        <dbReference type="Proteomes" id="UP000041254"/>
    </source>
</evidence>
<dbReference type="InterPro" id="IPR010865">
    <property type="entry name" value="DUF1499"/>
</dbReference>
<dbReference type="VEuPathDB" id="CryptoDB:Vbra_19815"/>
<accession>A0A0G4H7I7</accession>
<feature type="region of interest" description="Disordered" evidence="1">
    <location>
        <begin position="1"/>
        <end position="30"/>
    </location>
</feature>
<evidence type="ECO:0000313" key="2">
    <source>
        <dbReference type="EMBL" id="CEM39855.1"/>
    </source>
</evidence>
<sequence>MKFNQRANSFRASGRPSCSPHAPSLLSPTDAQPDPAYVPLPPLLGVITKGLLPLLAVFSPPPSLPLAQVEPPANVKVAPIGTDVQPLDVFPQRSKYNLGLTETATLHDCPIESNCVSTTSFRSPNHFLSPFVYSGLDRRDKEILRTIRHLAESQDYTLVKTDVDKGYVYATRSTWIPGVQEDVELMFPPDRDRIFFRCISQVTLPPTPFCLTPGCINGNQFQRAHMEQLRDELGWISDDQTLAQEKQWLPIFFH</sequence>
<dbReference type="EMBL" id="CDMY01001052">
    <property type="protein sequence ID" value="CEM39855.1"/>
    <property type="molecule type" value="Genomic_DNA"/>
</dbReference>
<proteinExistence type="predicted"/>
<dbReference type="Pfam" id="PF07386">
    <property type="entry name" value="DUF1499"/>
    <property type="match status" value="1"/>
</dbReference>
<dbReference type="PANTHER" id="PTHR34801:SF5">
    <property type="entry name" value="BRCT DOMAIN-CONTAINING PROTEIN"/>
    <property type="match status" value="1"/>
</dbReference>
<evidence type="ECO:0000256" key="1">
    <source>
        <dbReference type="SAM" id="MobiDB-lite"/>
    </source>
</evidence>
<keyword evidence="3" id="KW-1185">Reference proteome</keyword>
<dbReference type="Proteomes" id="UP000041254">
    <property type="component" value="Unassembled WGS sequence"/>
</dbReference>
<dbReference type="OrthoDB" id="40328at2759"/>
<feature type="compositionally biased region" description="Polar residues" evidence="1">
    <location>
        <begin position="1"/>
        <end position="11"/>
    </location>
</feature>
<dbReference type="STRING" id="1169540.A0A0G4H7I7"/>
<gene>
    <name evidence="2" type="ORF">Vbra_19815</name>
</gene>
<protein>
    <submittedName>
        <fullName evidence="2">Uncharacterized protein</fullName>
    </submittedName>
</protein>
<dbReference type="AlphaFoldDB" id="A0A0G4H7I7"/>
<dbReference type="PANTHER" id="PTHR34801">
    <property type="entry name" value="EXPRESSED PROTEIN"/>
    <property type="match status" value="1"/>
</dbReference>
<dbReference type="InParanoid" id="A0A0G4H7I7"/>